<dbReference type="InterPro" id="IPR000605">
    <property type="entry name" value="Helicase_SF3_ssDNA/RNA_vir"/>
</dbReference>
<feature type="domain" description="RNA-directed RNA polymerase C-terminal" evidence="12">
    <location>
        <begin position="1198"/>
        <end position="1636"/>
    </location>
</feature>
<keyword evidence="2" id="KW-0191">Covalent protein-RNA linkage</keyword>
<reference evidence="14" key="1">
    <citation type="journal article" date="2023" name="Viruses">
        <title>The Identification of Viral Pathogens in a Physostegia virginiana Plant Using High-Throughput RNA Sequencing.</title>
        <authorList>
            <person name="Dong J."/>
            <person name="Chen Y."/>
            <person name="Xie Y."/>
            <person name="Cao M."/>
            <person name="Fu S."/>
            <person name="Wu J."/>
        </authorList>
    </citation>
    <scope>NUCLEOTIDE SEQUENCE</scope>
</reference>
<dbReference type="Gene3D" id="3.30.70.270">
    <property type="match status" value="1"/>
</dbReference>
<evidence type="ECO:0000256" key="3">
    <source>
        <dbReference type="ARBA" id="ARBA00022553"/>
    </source>
</evidence>
<dbReference type="InterPro" id="IPR001205">
    <property type="entry name" value="RNA-dir_pol_C"/>
</dbReference>
<dbReference type="GO" id="GO:0005524">
    <property type="term" value="F:ATP binding"/>
    <property type="evidence" value="ECO:0007669"/>
    <property type="project" value="InterPro"/>
</dbReference>
<feature type="domain" description="Peptidase C3A/C3B picornaviral" evidence="11">
    <location>
        <begin position="1094"/>
        <end position="1134"/>
    </location>
</feature>
<dbReference type="InterPro" id="IPR043504">
    <property type="entry name" value="Peptidase_S1_PA_chymotrypsin"/>
</dbReference>
<evidence type="ECO:0000259" key="13">
    <source>
        <dbReference type="Pfam" id="PF00910"/>
    </source>
</evidence>
<evidence type="ECO:0000256" key="10">
    <source>
        <dbReference type="ARBA" id="ARBA00022953"/>
    </source>
</evidence>
<proteinExistence type="predicted"/>
<organism evidence="14">
    <name type="scientific">Physostegia virginiana crinkle-associated virus 1</name>
    <dbReference type="NCBI Taxonomy" id="3075965"/>
    <lineage>
        <taxon>Viruses</taxon>
        <taxon>Riboviria</taxon>
    </lineage>
</organism>
<comment type="subcellular location">
    <subcellularLocation>
        <location evidence="1">Host cytoplasm</location>
    </subcellularLocation>
</comment>
<keyword evidence="8" id="KW-0378">Hydrolase</keyword>
<dbReference type="Pfam" id="PF00548">
    <property type="entry name" value="Peptidase_C3"/>
    <property type="match status" value="1"/>
</dbReference>
<dbReference type="InterPro" id="IPR009003">
    <property type="entry name" value="Peptidase_S1_PA"/>
</dbReference>
<keyword evidence="3" id="KW-0597">Phosphoprotein</keyword>
<evidence type="ECO:0000256" key="7">
    <source>
        <dbReference type="ARBA" id="ARBA00022741"/>
    </source>
</evidence>
<name>A0AA95Z1W6_9VIRU</name>
<dbReference type="InterPro" id="IPR043128">
    <property type="entry name" value="Rev_trsase/Diguanyl_cyclase"/>
</dbReference>
<dbReference type="InterPro" id="IPR043502">
    <property type="entry name" value="DNA/RNA_pol_sf"/>
</dbReference>
<dbReference type="InterPro" id="IPR004004">
    <property type="entry name" value="Helic/Pol/Pept_Calicivir-typ"/>
</dbReference>
<dbReference type="PRINTS" id="PR00918">
    <property type="entry name" value="CALICVIRUSNS"/>
</dbReference>
<dbReference type="Pfam" id="PF00680">
    <property type="entry name" value="RdRP_1"/>
    <property type="match status" value="1"/>
</dbReference>
<protein>
    <submittedName>
        <fullName evidence="14">Polyprotein 1</fullName>
    </submittedName>
</protein>
<evidence type="ECO:0000256" key="8">
    <source>
        <dbReference type="ARBA" id="ARBA00022801"/>
    </source>
</evidence>
<evidence type="ECO:0000259" key="11">
    <source>
        <dbReference type="Pfam" id="PF00548"/>
    </source>
</evidence>
<dbReference type="SUPFAM" id="SSF56672">
    <property type="entry name" value="DNA/RNA polymerases"/>
    <property type="match status" value="1"/>
</dbReference>
<reference evidence="14" key="2">
    <citation type="submission" date="2023-06" db="EMBL/GenBank/DDBJ databases">
        <authorList>
            <person name="Dong J."/>
            <person name="Fu S."/>
            <person name="Chen Y."/>
            <person name="Cao M."/>
            <person name="Zhou X."/>
            <person name="Wu J."/>
        </authorList>
    </citation>
    <scope>NUCLEOTIDE SEQUENCE</scope>
</reference>
<dbReference type="Gene3D" id="2.40.10.10">
    <property type="entry name" value="Trypsin-like serine proteases"/>
    <property type="match status" value="1"/>
</dbReference>
<dbReference type="Pfam" id="PF00910">
    <property type="entry name" value="RNA_helicase"/>
    <property type="match status" value="1"/>
</dbReference>
<keyword evidence="4" id="KW-0645">Protease</keyword>
<dbReference type="GO" id="GO:0003723">
    <property type="term" value="F:RNA binding"/>
    <property type="evidence" value="ECO:0007669"/>
    <property type="project" value="InterPro"/>
</dbReference>
<dbReference type="EMBL" id="OR208176">
    <property type="protein sequence ID" value="WNH14467.1"/>
    <property type="molecule type" value="Genomic_RNA"/>
</dbReference>
<evidence type="ECO:0000256" key="5">
    <source>
        <dbReference type="ARBA" id="ARBA00022679"/>
    </source>
</evidence>
<evidence type="ECO:0000256" key="2">
    <source>
        <dbReference type="ARBA" id="ARBA00022520"/>
    </source>
</evidence>
<gene>
    <name evidence="14" type="primary">orf1</name>
</gene>
<dbReference type="GO" id="GO:0006351">
    <property type="term" value="P:DNA-templated transcription"/>
    <property type="evidence" value="ECO:0007669"/>
    <property type="project" value="InterPro"/>
</dbReference>
<accession>A0AA95Z1W6</accession>
<dbReference type="GO" id="GO:0003724">
    <property type="term" value="F:RNA helicase activity"/>
    <property type="evidence" value="ECO:0007669"/>
    <property type="project" value="InterPro"/>
</dbReference>
<evidence type="ECO:0000256" key="9">
    <source>
        <dbReference type="ARBA" id="ARBA00022807"/>
    </source>
</evidence>
<keyword evidence="10" id="KW-0693">Viral RNA replication</keyword>
<evidence type="ECO:0000313" key="14">
    <source>
        <dbReference type="EMBL" id="WNH14467.1"/>
    </source>
</evidence>
<evidence type="ECO:0000256" key="6">
    <source>
        <dbReference type="ARBA" id="ARBA00022695"/>
    </source>
</evidence>
<dbReference type="SUPFAM" id="SSF50494">
    <property type="entry name" value="Trypsin-like serine proteases"/>
    <property type="match status" value="1"/>
</dbReference>
<dbReference type="GO" id="GO:0003968">
    <property type="term" value="F:RNA-directed RNA polymerase activity"/>
    <property type="evidence" value="ECO:0007669"/>
    <property type="project" value="InterPro"/>
</dbReference>
<keyword evidence="9" id="KW-0788">Thiol protease</keyword>
<dbReference type="InterPro" id="IPR000199">
    <property type="entry name" value="Peptidase_C3A/C3B_picornavir"/>
</dbReference>
<dbReference type="GO" id="GO:0004197">
    <property type="term" value="F:cysteine-type endopeptidase activity"/>
    <property type="evidence" value="ECO:0007669"/>
    <property type="project" value="InterPro"/>
</dbReference>
<keyword evidence="6" id="KW-0548">Nucleotidyltransferase</keyword>
<keyword evidence="5" id="KW-0808">Transferase</keyword>
<evidence type="ECO:0000256" key="4">
    <source>
        <dbReference type="ARBA" id="ARBA00022670"/>
    </source>
</evidence>
<keyword evidence="7" id="KW-0547">Nucleotide-binding</keyword>
<evidence type="ECO:0000256" key="1">
    <source>
        <dbReference type="ARBA" id="ARBA00004192"/>
    </source>
</evidence>
<sequence>MDFECLKVQTKFLNEAAHLPAIEHMVRKCLKDESHYQVVMVFSTMFYAQSKAMQYNAGLTDEQLNCKEAILQRNAYLEHYLLRYRQGTYSFDQMIAYNQAAYNSWFGLDLTTFVERQRVQAAAEPSMALTFAQPPPRCIVGKRDVKVMLGQGLFSFIAKAPDMIGRFVHGACTNTFAFIMDCFKQAFEKCFGGFFQRLSTMLTWIKDMYDLVVKWAQSASERLVVLCGGLEDMLCMGLGLTTLTCMVAILERFLVAAGVLSGSVGAPMLFLTAAIGTICAVQGGLGVISNCTAQLIAFSTESCKYVLSEMGFKRRDELPSAMQQEFKEGQFAMSAVLENMASLTASWSEASVIEVGKTFSALTQIKNGIISMKDMSCYVFTKFGDFVHKYLGFESMVLADLSVVLGQNLVVWLEECDAIVSYMVDFKSGSRDVLDRLSQLITKGTAMRNGVLSSNHRGSVQVLSAINKALDKLKELQTAAIMTGSNRTRKCPFMVFVTGGAGKGKTSLAQKLVTTWLTQENLDASEWYSRNGQDHFWSGYHRQAAVSYDDFGAVAGKNSGGISNEAEIIGVVSRNPLALNMASLEEKGMHFDSNLIVASSNFKAANAESGVHDADAYERRRHVMIEVDIKEEVDYNPEDFTQNQRYTILESKSPFREVCSFETFAELWSYIYTKYSNHMAEENKFLASLQITETTHKEAFSALLSASAFFDATAPAKILNMIRTEYKGYLYFFYQKGKVYLWNPQEGLKIVSTLPHLTSDEIAFMEEGSLRAALRLQDMAKGHPLINPLAVHYIGSFIKYGWIGEDLQPTKACDDEFTRKQIQALPDWQRAYLYVISESLKGQDKKGWFSAQLVALKREMRYLYLKEFRDWPIALKVAVGCLLAVLVGGSAYSLVKSLWNLGTGPAFVAGAAVMVKTGESNDTHGQRSDYVFRNIRVQQRKWEGQACFGDGDTWLADQCCALLRYCDATLLVCILPGGGFAGVAHALLKIRKGALISLELKGAQTVWVCWEPEKLQLHEGNELATYFTNTLPQTCNSLKDRIVYDVEKLPKTFKASFFTYGISPISGNVVATVGGITAHIAEETLVVVDGEYSRKVPKSIKYAANTIKGDCGSLVIATIDGKAQLVGIHVAGNGKEGSACFVPYVPFVDIKQGQDNFGKCFEEWTYPEVYGSGCSAVGIMKQEYRIRTTSKSSLKQTPTDWHLDTPCDKQPAILSGTDERLQGTRHAGFNVYKKGMEKYANEAGPFETDTLDLVCDEIAEEWMDASSEFTFEEVPMEVALNGLENVEYFDSVSLQTSEGFPYILDRQPGEKGKYRYISGDVGHMEICDQRMRDDCELIDKISSQAVPELVCIECPKDERLPLRKVLIEPKTRLFSVLPMSYNLVVRRKFLNFVRFIMMNRRRFPCQVGVNPYSREWGDIAQRLLSKGDTILCCDYSRFDGFLPKLVMQRIARMINKLCGGTKELCASRENLLMACCSRYAICDKVVYRVENGIPSGFPMTVIVNSLFNEVLIRYAYAECFKDTPLIARSFNNFVSFVTYGDDNLISVSATIAGQFNGDFLKTFMAKLGIVITDGVDKTLPTLAFRSIYECDFLKRGFVQDRYGIWHGPMNKESLWPQLHFVRSTELEMHEAYVTNLNSVLRELFCINRDEAHQLRRKALFTLKWLDPSCVLTIPQIEAFYEEQLGVKYDYLTSVQKLMHIELMAPLRPGALPIDTLQLMANVYAACEHNFQGDLKNYFVISIGTNRPLGEDDGMVLAFTMGKGRGGLPTKDFLIRTLMRKDSAVNKKLHQAFEGEKPLLFISKDTSLVAMIMAIMFLLSRGKISKADCNVNLSKAINACKAFKFLTQEMDCLFI</sequence>
<dbReference type="GO" id="GO:0033644">
    <property type="term" value="C:host cell membrane"/>
    <property type="evidence" value="ECO:0007669"/>
    <property type="project" value="UniProtKB-SubCell"/>
</dbReference>
<dbReference type="GO" id="GO:0006508">
    <property type="term" value="P:proteolysis"/>
    <property type="evidence" value="ECO:0007669"/>
    <property type="project" value="UniProtKB-KW"/>
</dbReference>
<evidence type="ECO:0000259" key="12">
    <source>
        <dbReference type="Pfam" id="PF00680"/>
    </source>
</evidence>
<feature type="domain" description="Helicase superfamily 3 single-stranded DNA/RNA virus" evidence="13">
    <location>
        <begin position="495"/>
        <end position="602"/>
    </location>
</feature>